<evidence type="ECO:0000313" key="1">
    <source>
        <dbReference type="Proteomes" id="UP000790787"/>
    </source>
</evidence>
<accession>A0AC58SIZ4</accession>
<protein>
    <submittedName>
        <fullName evidence="2">Uncharacterized protein LOC142168185</fullName>
    </submittedName>
</protein>
<evidence type="ECO:0000313" key="2">
    <source>
        <dbReference type="RefSeq" id="XP_075084944.1"/>
    </source>
</evidence>
<dbReference type="Proteomes" id="UP000790787">
    <property type="component" value="Chromosome 13"/>
</dbReference>
<proteinExistence type="predicted"/>
<sequence length="1283" mass="147070">MARPYSEIQILLNNFTANDNNCQGDGEPRRALKQKAAGMIELDDFSAMRADIARLANQMNKMTMHHAQQMCTCCELCGKGHTSDICPVNPESIYYNIRPQVNYNHPPQPPQQAEESLTDMMKNLLIDNQKVMAENQQVRAESQQVRDENQQLRTYFRNLERQFGQMANNQNTRPAGALPSNTEKTPQANAVTLRNGRELVEVPKKKNEQSGIEEERVPKPVEVDDKNKRELEQKSERVPPPFPQRLRKKNDDHMFHKFLDMLKQIHLNIPLVDMLFEVPKYAKYIKDIVANKRRLTEFETVALTEECTSRIQHKLPQKLKDPGSFTIPVRIGEFDVGRALCDLGASNNLMPLSVFKQLGLGAPRPTTMILQLADRSYIYPEGVIEDVLLQIGKFSFPADYIFLDYLAVELVPIILGRPLLATGDAIIKVREGKMILRVDNEEAVFNVYRAIQLPHHYEDLAMISVVEINELAVEPRAFKEDALEKALMLFNHLELEEEVEEMLYILDASCEYIRERTQFEPLDRPIGPPPKPSVEEAPKLKLKPLPSHLHYSYLGNSNTLPVIVSSHFSDLQEKNLLRVLREHKHVIGWTMSDIKGISHVFCMHKILMEEGHKPSMEHQHRLNPIMKEVVRKEVIKWLDTGIVFPISDSKKLNNATRKDHFLLHFIDQTLDRCEETNLKLNWEKCHFMVREGIVLGYKVSKDGLEVDKAKVEAIEKLPPPISVKGVRSFLGHTRLLEKYMSFKFDDACLKAFEELKKKLVSAPIIATPDWNEPFELMCDSSDGAIGVEFDLEIRDRKGTENQVVDDLSRLETRNHVAGGDVIKETFPDEQLLAITVGEVPWYEDFVNYLESGEMPPNLEPYAKKKFLGNVRPYVWDELFLFKSCIDQLMRRCVPESEINAILHECHALPYGGHHADDKTAAKVLQSGFYWPRVFKDAHEFVRRCDRCQRTGTITKRHEMPLHGIMEIEIFHVWGIDFMGPFPSSKGCKYILVAFDYVSKWVEAIALPTNDAKVVVKFVKKNIFTRFGTPRVMISDGGTHFYNKLLDNILAQYGVKHKVSTTYHPQTSGQVKVSNREIKQILEKTVSASWKDWAAKLDNAIWAYRTAYKTPIGTSPYKLVYGKAWHLSVELEHKAYWAIKKLNFDADLAGEKRLTQLNELDEFRLHAYKNAKCCMISGIDATVFEKFKVTRSVVIYTTSSGKWDSQGDTKRLKLKTREALSLPRGERVAVEFDCLDPIGEAQGLLAGVCGLLATDCTIFPISFERWSDMRKSYFNDCFNNITKV</sequence>
<reference evidence="2" key="2">
    <citation type="submission" date="2025-08" db="UniProtKB">
        <authorList>
            <consortium name="RefSeq"/>
        </authorList>
    </citation>
    <scope>IDENTIFICATION</scope>
    <source>
        <tissue evidence="2">Leaf</tissue>
    </source>
</reference>
<organism evidence="1 2">
    <name type="scientific">Nicotiana tabacum</name>
    <name type="common">Common tobacco</name>
    <dbReference type="NCBI Taxonomy" id="4097"/>
    <lineage>
        <taxon>Eukaryota</taxon>
        <taxon>Viridiplantae</taxon>
        <taxon>Streptophyta</taxon>
        <taxon>Embryophyta</taxon>
        <taxon>Tracheophyta</taxon>
        <taxon>Spermatophyta</taxon>
        <taxon>Magnoliopsida</taxon>
        <taxon>eudicotyledons</taxon>
        <taxon>Gunneridae</taxon>
        <taxon>Pentapetalae</taxon>
        <taxon>asterids</taxon>
        <taxon>lamiids</taxon>
        <taxon>Solanales</taxon>
        <taxon>Solanaceae</taxon>
        <taxon>Nicotianoideae</taxon>
        <taxon>Nicotianeae</taxon>
        <taxon>Nicotiana</taxon>
    </lineage>
</organism>
<gene>
    <name evidence="2" type="primary">LOC142168185</name>
</gene>
<keyword evidence="1" id="KW-1185">Reference proteome</keyword>
<name>A0AC58SIZ4_TOBAC</name>
<reference evidence="1" key="1">
    <citation type="journal article" date="2014" name="Nat. Commun.">
        <title>The tobacco genome sequence and its comparison with those of tomato and potato.</title>
        <authorList>
            <person name="Sierro N."/>
            <person name="Battey J.N."/>
            <person name="Ouadi S."/>
            <person name="Bakaher N."/>
            <person name="Bovet L."/>
            <person name="Willig A."/>
            <person name="Goepfert S."/>
            <person name="Peitsch M.C."/>
            <person name="Ivanov N.V."/>
        </authorList>
    </citation>
    <scope>NUCLEOTIDE SEQUENCE [LARGE SCALE GENOMIC DNA]</scope>
</reference>
<dbReference type="RefSeq" id="XP_075084944.1">
    <property type="nucleotide sequence ID" value="XM_075228843.1"/>
</dbReference>